<dbReference type="Proteomes" id="UP000223913">
    <property type="component" value="Unassembled WGS sequence"/>
</dbReference>
<evidence type="ECO:0000313" key="2">
    <source>
        <dbReference type="Proteomes" id="UP000223913"/>
    </source>
</evidence>
<proteinExistence type="predicted"/>
<sequence length="178" mass="20305">MHTLLLLLSTAILAAVPLKPQITPDAEWHEFHLSKCLIEYNTRESAIQISLHIFIDDTEEALRRQGIDRLFICTEKEDESAEGHLEAYLTEHLRLEVDGQSLVPTFLGKEVTEDLMGMWCYLEITGVKSVRELTITNEILMDAFEDQKNLVNVIGPGNQKGMFLFEKGESKESLIWKS</sequence>
<dbReference type="OrthoDB" id="5735516at2"/>
<organism evidence="1 2">
    <name type="scientific">Flavilitoribacter nigricans (strain ATCC 23147 / DSM 23189 / NBRC 102662 / NCIMB 1420 / SS-2)</name>
    <name type="common">Lewinella nigricans</name>
    <dbReference type="NCBI Taxonomy" id="1122177"/>
    <lineage>
        <taxon>Bacteria</taxon>
        <taxon>Pseudomonadati</taxon>
        <taxon>Bacteroidota</taxon>
        <taxon>Saprospiria</taxon>
        <taxon>Saprospirales</taxon>
        <taxon>Lewinellaceae</taxon>
        <taxon>Flavilitoribacter</taxon>
    </lineage>
</organism>
<dbReference type="AlphaFoldDB" id="A0A2D0N7U2"/>
<comment type="caution">
    <text evidence="1">The sequence shown here is derived from an EMBL/GenBank/DDBJ whole genome shotgun (WGS) entry which is preliminary data.</text>
</comment>
<name>A0A2D0N7U2_FLAN2</name>
<reference evidence="1 2" key="1">
    <citation type="submission" date="2017-10" db="EMBL/GenBank/DDBJ databases">
        <title>The draft genome sequence of Lewinella nigricans NBRC 102662.</title>
        <authorList>
            <person name="Wang K."/>
        </authorList>
    </citation>
    <scope>NUCLEOTIDE SEQUENCE [LARGE SCALE GENOMIC DNA]</scope>
    <source>
        <strain evidence="1 2">NBRC 102662</strain>
    </source>
</reference>
<evidence type="ECO:0000313" key="1">
    <source>
        <dbReference type="EMBL" id="PHN04466.1"/>
    </source>
</evidence>
<dbReference type="RefSeq" id="WP_099152039.1">
    <property type="nucleotide sequence ID" value="NZ_PDUD01000025.1"/>
</dbReference>
<dbReference type="InterPro" id="IPR046525">
    <property type="entry name" value="DUF6702"/>
</dbReference>
<keyword evidence="2" id="KW-1185">Reference proteome</keyword>
<gene>
    <name evidence="1" type="ORF">CRP01_20880</name>
</gene>
<accession>A0A2D0N7U2</accession>
<dbReference type="EMBL" id="PDUD01000025">
    <property type="protein sequence ID" value="PHN04466.1"/>
    <property type="molecule type" value="Genomic_DNA"/>
</dbReference>
<protein>
    <submittedName>
        <fullName evidence="1">Uncharacterized protein</fullName>
    </submittedName>
</protein>
<dbReference type="Pfam" id="PF20420">
    <property type="entry name" value="DUF6702"/>
    <property type="match status" value="1"/>
</dbReference>